<dbReference type="Proteomes" id="UP000777265">
    <property type="component" value="Unassembled WGS sequence"/>
</dbReference>
<organism evidence="1 2">
    <name type="scientific">Syntrophorhabdus aromaticivorans</name>
    <dbReference type="NCBI Taxonomy" id="328301"/>
    <lineage>
        <taxon>Bacteria</taxon>
        <taxon>Pseudomonadati</taxon>
        <taxon>Thermodesulfobacteriota</taxon>
        <taxon>Syntrophorhabdia</taxon>
        <taxon>Syntrophorhabdales</taxon>
        <taxon>Syntrophorhabdaceae</taxon>
        <taxon>Syntrophorhabdus</taxon>
    </lineage>
</organism>
<reference evidence="1" key="2">
    <citation type="submission" date="2020-01" db="EMBL/GenBank/DDBJ databases">
        <authorList>
            <person name="Campanaro S."/>
        </authorList>
    </citation>
    <scope>NUCLEOTIDE SEQUENCE</scope>
    <source>
        <strain evidence="1">AS06rmzACSIP_7</strain>
    </source>
</reference>
<reference evidence="1" key="1">
    <citation type="journal article" date="2020" name="Biotechnol. Biofuels">
        <title>New insights from the biogas microbiome by comprehensive genome-resolved metagenomics of nearly 1600 species originating from multiple anaerobic digesters.</title>
        <authorList>
            <person name="Campanaro S."/>
            <person name="Treu L."/>
            <person name="Rodriguez-R L.M."/>
            <person name="Kovalovszki A."/>
            <person name="Ziels R.M."/>
            <person name="Maus I."/>
            <person name="Zhu X."/>
            <person name="Kougias P.G."/>
            <person name="Basile A."/>
            <person name="Luo G."/>
            <person name="Schluter A."/>
            <person name="Konstantinidis K.T."/>
            <person name="Angelidaki I."/>
        </authorList>
    </citation>
    <scope>NUCLEOTIDE SEQUENCE</scope>
    <source>
        <strain evidence="1">AS06rmzACSIP_7</strain>
    </source>
</reference>
<accession>A0A971M6H9</accession>
<comment type="caution">
    <text evidence="1">The sequence shown here is derived from an EMBL/GenBank/DDBJ whole genome shotgun (WGS) entry which is preliminary data.</text>
</comment>
<dbReference type="AlphaFoldDB" id="A0A971M6H9"/>
<evidence type="ECO:0000313" key="1">
    <source>
        <dbReference type="EMBL" id="NLW36234.1"/>
    </source>
</evidence>
<protein>
    <recommendedName>
        <fullName evidence="3">Transporter</fullName>
    </recommendedName>
</protein>
<gene>
    <name evidence="1" type="ORF">GXY80_12275</name>
</gene>
<sequence>MLLILLSVSCHAAAEPAPSCAVKDNPQKRAAAADKCAELTSRLDIDLKEVVQAGCRPSQAQLSKLMDNPVGNLVIISNQFNWVQLKGKGVEGSKEAYVCKLIPTFPISLGETWNLINRPIFSLPSIPFKRKVGRLIGMSTQEVIHQPALLSTVRDPFGRTTGFGDITYVGLVSPRKPNKAAEGIFVWGAGPTLIFPTASEKVLGQGKYQAGPAAVAAYIGKKWAFGLFPQHWWSFAGDSDRESTSQSNIQYFIYYNITDTVKIGMSPNVTIDWKADSGEQVTLPVGLGINWMTKMGKLPVRLGIEGYCSVVHPHDGMSSRMSVRLTVTPVIPTFLF</sequence>
<name>A0A971M6H9_9BACT</name>
<evidence type="ECO:0000313" key="2">
    <source>
        <dbReference type="Proteomes" id="UP000777265"/>
    </source>
</evidence>
<proteinExistence type="predicted"/>
<evidence type="ECO:0008006" key="3">
    <source>
        <dbReference type="Google" id="ProtNLM"/>
    </source>
</evidence>
<dbReference type="EMBL" id="JAAYEE010000224">
    <property type="protein sequence ID" value="NLW36234.1"/>
    <property type="molecule type" value="Genomic_DNA"/>
</dbReference>